<comment type="caution">
    <text evidence="2">The sequence shown here is derived from an EMBL/GenBank/DDBJ whole genome shotgun (WGS) entry which is preliminary data.</text>
</comment>
<sequence>MRLQKNTSLALYSVIEFAAAPDRHIPAAEIAEKYGVSPHHLAKVLSELARSGIVESVRGVGGGYRFTGNARRLTLLDVIQLFEDFAAPSAERREQGDLTPVGAALGGVLAEIDEHAKAILGSISISTMLRLSAAAAASDAQVPVQRLQVGGQ</sequence>
<reference evidence="2 3" key="1">
    <citation type="submission" date="2019-06" db="EMBL/GenBank/DDBJ databases">
        <title>Quisquiliibacterium sp. nov., isolated from a maize field.</title>
        <authorList>
            <person name="Lin S.-Y."/>
            <person name="Tsai C.-F."/>
            <person name="Young C.-C."/>
        </authorList>
    </citation>
    <scope>NUCLEOTIDE SEQUENCE [LARGE SCALE GENOMIC DNA]</scope>
    <source>
        <strain evidence="2 3">CC-CFT501</strain>
    </source>
</reference>
<dbReference type="GO" id="GO:0003677">
    <property type="term" value="F:DNA binding"/>
    <property type="evidence" value="ECO:0007669"/>
    <property type="project" value="UniProtKB-KW"/>
</dbReference>
<dbReference type="AlphaFoldDB" id="A0A5C8P1P5"/>
<dbReference type="InterPro" id="IPR030489">
    <property type="entry name" value="TR_Rrf2-type_CS"/>
</dbReference>
<dbReference type="PANTHER" id="PTHR33221:SF4">
    <property type="entry name" value="HTH-TYPE TRANSCRIPTIONAL REPRESSOR NSRR"/>
    <property type="match status" value="1"/>
</dbReference>
<evidence type="ECO:0000256" key="1">
    <source>
        <dbReference type="ARBA" id="ARBA00023125"/>
    </source>
</evidence>
<dbReference type="InterPro" id="IPR036388">
    <property type="entry name" value="WH-like_DNA-bd_sf"/>
</dbReference>
<dbReference type="PROSITE" id="PS51197">
    <property type="entry name" value="HTH_RRF2_2"/>
    <property type="match status" value="1"/>
</dbReference>
<accession>A0A5C8P1P5</accession>
<dbReference type="SUPFAM" id="SSF46785">
    <property type="entry name" value="Winged helix' DNA-binding domain"/>
    <property type="match status" value="1"/>
</dbReference>
<dbReference type="GO" id="GO:0005829">
    <property type="term" value="C:cytosol"/>
    <property type="evidence" value="ECO:0007669"/>
    <property type="project" value="TreeGrafter"/>
</dbReference>
<dbReference type="Pfam" id="PF02082">
    <property type="entry name" value="Rrf2"/>
    <property type="match status" value="1"/>
</dbReference>
<gene>
    <name evidence="2" type="ORF">FHP08_06750</name>
</gene>
<evidence type="ECO:0000313" key="2">
    <source>
        <dbReference type="EMBL" id="TXL67298.1"/>
    </source>
</evidence>
<keyword evidence="3" id="KW-1185">Reference proteome</keyword>
<dbReference type="PROSITE" id="PS01332">
    <property type="entry name" value="HTH_RRF2_1"/>
    <property type="match status" value="1"/>
</dbReference>
<dbReference type="EMBL" id="VDUY01000002">
    <property type="protein sequence ID" value="TXL67298.1"/>
    <property type="molecule type" value="Genomic_DNA"/>
</dbReference>
<dbReference type="OrthoDB" id="9795923at2"/>
<dbReference type="InterPro" id="IPR000944">
    <property type="entry name" value="Tscrpt_reg_Rrf2"/>
</dbReference>
<protein>
    <submittedName>
        <fullName evidence="2">Rrf2 family transcriptional regulator</fullName>
    </submittedName>
</protein>
<keyword evidence="1" id="KW-0238">DNA-binding</keyword>
<dbReference type="InterPro" id="IPR036390">
    <property type="entry name" value="WH_DNA-bd_sf"/>
</dbReference>
<dbReference type="NCBIfam" id="TIGR00738">
    <property type="entry name" value="rrf2_super"/>
    <property type="match status" value="1"/>
</dbReference>
<proteinExistence type="predicted"/>
<dbReference type="RefSeq" id="WP_147703546.1">
    <property type="nucleotide sequence ID" value="NZ_VDUY01000002.1"/>
</dbReference>
<name>A0A5C8P1P5_9BURK</name>
<evidence type="ECO:0000313" key="3">
    <source>
        <dbReference type="Proteomes" id="UP000321548"/>
    </source>
</evidence>
<organism evidence="2 3">
    <name type="scientific">Zeimonas arvi</name>
    <dbReference type="NCBI Taxonomy" id="2498847"/>
    <lineage>
        <taxon>Bacteria</taxon>
        <taxon>Pseudomonadati</taxon>
        <taxon>Pseudomonadota</taxon>
        <taxon>Betaproteobacteria</taxon>
        <taxon>Burkholderiales</taxon>
        <taxon>Burkholderiaceae</taxon>
        <taxon>Zeimonas</taxon>
    </lineage>
</organism>
<dbReference type="Gene3D" id="1.10.10.10">
    <property type="entry name" value="Winged helix-like DNA-binding domain superfamily/Winged helix DNA-binding domain"/>
    <property type="match status" value="1"/>
</dbReference>
<dbReference type="Proteomes" id="UP000321548">
    <property type="component" value="Unassembled WGS sequence"/>
</dbReference>
<dbReference type="GO" id="GO:0003700">
    <property type="term" value="F:DNA-binding transcription factor activity"/>
    <property type="evidence" value="ECO:0007669"/>
    <property type="project" value="TreeGrafter"/>
</dbReference>
<dbReference type="PANTHER" id="PTHR33221">
    <property type="entry name" value="WINGED HELIX-TURN-HELIX TRANSCRIPTIONAL REGULATOR, RRF2 FAMILY"/>
    <property type="match status" value="1"/>
</dbReference>